<sequence>MPFAKCRIDVTFALAKTTFPNGSQVLDLAGHRGQVSLANNGMKLADMGVLAARGLTGIAVRDDQVTIAVGNVASGGNGLMNTIFVGTMYLAVTDFSGSPEVSFVVNSSSGFLQRIQAAPPNAYPEPQDVASIIGGLARQAGYAFRNHGVSAKISGQYLAGTLMDQIGRVAGATQTLVLLDQGMPHIWPNGGAPDFPPATLSAETGMRG</sequence>
<evidence type="ECO:0000313" key="2">
    <source>
        <dbReference type="Proteomes" id="UP000238169"/>
    </source>
</evidence>
<gene>
    <name evidence="1" type="ORF">NOV72_02117</name>
</gene>
<dbReference type="EMBL" id="OGTP01000005">
    <property type="protein sequence ID" value="SPB14886.1"/>
    <property type="molecule type" value="Genomic_DNA"/>
</dbReference>
<proteinExistence type="predicted"/>
<dbReference type="OrthoDB" id="5690318at2"/>
<keyword evidence="2" id="KW-1185">Reference proteome</keyword>
<reference evidence="2" key="1">
    <citation type="submission" date="2018-01" db="EMBL/GenBank/DDBJ databases">
        <authorList>
            <person name="Peeters C."/>
        </authorList>
    </citation>
    <scope>NUCLEOTIDE SEQUENCE [LARGE SCALE GENOMIC DNA]</scope>
</reference>
<accession>A0A2U3I413</accession>
<dbReference type="AlphaFoldDB" id="A0A2U3I413"/>
<evidence type="ECO:0000313" key="1">
    <source>
        <dbReference type="EMBL" id="SPB14886.1"/>
    </source>
</evidence>
<dbReference type="RefSeq" id="WP_106854555.1">
    <property type="nucleotide sequence ID" value="NZ_OGTP01000005.1"/>
</dbReference>
<organism evidence="1 2">
    <name type="scientific">Caballeronia novacaledonica</name>
    <dbReference type="NCBI Taxonomy" id="1544861"/>
    <lineage>
        <taxon>Bacteria</taxon>
        <taxon>Pseudomonadati</taxon>
        <taxon>Pseudomonadota</taxon>
        <taxon>Betaproteobacteria</taxon>
        <taxon>Burkholderiales</taxon>
        <taxon>Burkholderiaceae</taxon>
        <taxon>Caballeronia</taxon>
    </lineage>
</organism>
<protein>
    <submittedName>
        <fullName evidence="1">Uncharacterized protein</fullName>
    </submittedName>
</protein>
<name>A0A2U3I413_9BURK</name>
<dbReference type="Proteomes" id="UP000238169">
    <property type="component" value="Unassembled WGS sequence"/>
</dbReference>